<dbReference type="Proteomes" id="UP000007519">
    <property type="component" value="Chromosome"/>
</dbReference>
<name>H6L5K6_SAPGL</name>
<proteinExistence type="predicted"/>
<evidence type="ECO:0000313" key="1">
    <source>
        <dbReference type="EMBL" id="AFC25222.1"/>
    </source>
</evidence>
<dbReference type="KEGG" id="sgn:SGRA_2494"/>
<protein>
    <submittedName>
        <fullName evidence="1">Uncharacterized protein</fullName>
    </submittedName>
</protein>
<gene>
    <name evidence="1" type="ordered locus">SGRA_2494</name>
</gene>
<dbReference type="STRING" id="984262.SGRA_2494"/>
<sequence>MNKGESRGSKEPWLFLFGIAWPSLKKGLNLKPKQVNKIS</sequence>
<dbReference type="AlphaFoldDB" id="H6L5K6"/>
<accession>H6L5K6</accession>
<dbReference type="EMBL" id="CP002831">
    <property type="protein sequence ID" value="AFC25222.1"/>
    <property type="molecule type" value="Genomic_DNA"/>
</dbReference>
<dbReference type="HOGENOM" id="CLU_3316754_0_0_10"/>
<organism evidence="1 2">
    <name type="scientific">Saprospira grandis (strain Lewin)</name>
    <dbReference type="NCBI Taxonomy" id="984262"/>
    <lineage>
        <taxon>Bacteria</taxon>
        <taxon>Pseudomonadati</taxon>
        <taxon>Bacteroidota</taxon>
        <taxon>Saprospiria</taxon>
        <taxon>Saprospirales</taxon>
        <taxon>Saprospiraceae</taxon>
        <taxon>Saprospira</taxon>
    </lineage>
</organism>
<evidence type="ECO:0000313" key="2">
    <source>
        <dbReference type="Proteomes" id="UP000007519"/>
    </source>
</evidence>
<keyword evidence="2" id="KW-1185">Reference proteome</keyword>
<reference evidence="1 2" key="1">
    <citation type="journal article" date="2012" name="Stand. Genomic Sci.">
        <title>Complete genome sequencing and analysis of Saprospira grandis str. Lewin, a predatory marine bacterium.</title>
        <authorList>
            <person name="Saw J.H."/>
            <person name="Yuryev A."/>
            <person name="Kanbe M."/>
            <person name="Hou S."/>
            <person name="Young A.G."/>
            <person name="Aizawa S."/>
            <person name="Alam M."/>
        </authorList>
    </citation>
    <scope>NUCLEOTIDE SEQUENCE [LARGE SCALE GENOMIC DNA]</scope>
    <source>
        <strain evidence="1 2">Lewin</strain>
    </source>
</reference>